<dbReference type="GO" id="GO:0006351">
    <property type="term" value="P:DNA-templated transcription"/>
    <property type="evidence" value="ECO:0007669"/>
    <property type="project" value="TreeGrafter"/>
</dbReference>
<gene>
    <name evidence="6" type="ORF">GCM10011322_19310</name>
</gene>
<dbReference type="Gene3D" id="1.10.10.10">
    <property type="entry name" value="Winged helix-like DNA-binding domain superfamily/Winged helix DNA-binding domain"/>
    <property type="match status" value="1"/>
</dbReference>
<dbReference type="Pfam" id="PF03466">
    <property type="entry name" value="LysR_substrate"/>
    <property type="match status" value="1"/>
</dbReference>
<feature type="domain" description="HTH lysR-type" evidence="5">
    <location>
        <begin position="12"/>
        <end position="69"/>
    </location>
</feature>
<evidence type="ECO:0000256" key="1">
    <source>
        <dbReference type="ARBA" id="ARBA00009437"/>
    </source>
</evidence>
<dbReference type="GO" id="GO:0003700">
    <property type="term" value="F:DNA-binding transcription factor activity"/>
    <property type="evidence" value="ECO:0007669"/>
    <property type="project" value="InterPro"/>
</dbReference>
<dbReference type="InterPro" id="IPR036388">
    <property type="entry name" value="WH-like_DNA-bd_sf"/>
</dbReference>
<dbReference type="InterPro" id="IPR036390">
    <property type="entry name" value="WH_DNA-bd_sf"/>
</dbReference>
<dbReference type="EMBL" id="BMMF01000005">
    <property type="protein sequence ID" value="GGK32755.1"/>
    <property type="molecule type" value="Genomic_DNA"/>
</dbReference>
<dbReference type="PRINTS" id="PR00039">
    <property type="entry name" value="HTHLYSR"/>
</dbReference>
<dbReference type="NCBIfam" id="NF008352">
    <property type="entry name" value="PRK11139.1"/>
    <property type="match status" value="1"/>
</dbReference>
<dbReference type="InterPro" id="IPR000847">
    <property type="entry name" value="LysR_HTH_N"/>
</dbReference>
<dbReference type="PANTHER" id="PTHR30537">
    <property type="entry name" value="HTH-TYPE TRANSCRIPTIONAL REGULATOR"/>
    <property type="match status" value="1"/>
</dbReference>
<dbReference type="FunFam" id="3.40.190.10:FF:000017">
    <property type="entry name" value="Glycine cleavage system transcriptional activator"/>
    <property type="match status" value="1"/>
</dbReference>
<comment type="caution">
    <text evidence="6">The sequence shown here is derived from an EMBL/GenBank/DDBJ whole genome shotgun (WGS) entry which is preliminary data.</text>
</comment>
<dbReference type="SUPFAM" id="SSF46785">
    <property type="entry name" value="Winged helix' DNA-binding domain"/>
    <property type="match status" value="1"/>
</dbReference>
<dbReference type="PROSITE" id="PS50931">
    <property type="entry name" value="HTH_LYSR"/>
    <property type="match status" value="1"/>
</dbReference>
<evidence type="ECO:0000256" key="4">
    <source>
        <dbReference type="ARBA" id="ARBA00023163"/>
    </source>
</evidence>
<evidence type="ECO:0000313" key="6">
    <source>
        <dbReference type="EMBL" id="GGK32755.1"/>
    </source>
</evidence>
<evidence type="ECO:0000256" key="2">
    <source>
        <dbReference type="ARBA" id="ARBA00023015"/>
    </source>
</evidence>
<dbReference type="PANTHER" id="PTHR30537:SF26">
    <property type="entry name" value="GLYCINE CLEAVAGE SYSTEM TRANSCRIPTIONAL ACTIVATOR"/>
    <property type="match status" value="1"/>
</dbReference>
<keyword evidence="2" id="KW-0805">Transcription regulation</keyword>
<keyword evidence="7" id="KW-1185">Reference proteome</keyword>
<keyword evidence="3" id="KW-0238">DNA-binding</keyword>
<dbReference type="Pfam" id="PF00126">
    <property type="entry name" value="HTH_1"/>
    <property type="match status" value="1"/>
</dbReference>
<accession>A0A917Q6S7</accession>
<dbReference type="Proteomes" id="UP000600449">
    <property type="component" value="Unassembled WGS sequence"/>
</dbReference>
<dbReference type="RefSeq" id="WP_188912162.1">
    <property type="nucleotide sequence ID" value="NZ_BMMF01000005.1"/>
</dbReference>
<proteinExistence type="inferred from homology"/>
<evidence type="ECO:0000256" key="3">
    <source>
        <dbReference type="ARBA" id="ARBA00023125"/>
    </source>
</evidence>
<evidence type="ECO:0000259" key="5">
    <source>
        <dbReference type="PROSITE" id="PS50931"/>
    </source>
</evidence>
<dbReference type="CDD" id="cd08481">
    <property type="entry name" value="PBP2_GcdR_like"/>
    <property type="match status" value="1"/>
</dbReference>
<dbReference type="Gene3D" id="3.40.190.10">
    <property type="entry name" value="Periplasmic binding protein-like II"/>
    <property type="match status" value="2"/>
</dbReference>
<protein>
    <submittedName>
        <fullName evidence="6">LysR family transcriptional regulator</fullName>
    </submittedName>
</protein>
<comment type="similarity">
    <text evidence="1">Belongs to the LysR transcriptional regulatory family.</text>
</comment>
<reference evidence="6 7" key="1">
    <citation type="journal article" date="2014" name="Int. J. Syst. Evol. Microbiol.">
        <title>Complete genome sequence of Corynebacterium casei LMG S-19264T (=DSM 44701T), isolated from a smear-ripened cheese.</title>
        <authorList>
            <consortium name="US DOE Joint Genome Institute (JGI-PGF)"/>
            <person name="Walter F."/>
            <person name="Albersmeier A."/>
            <person name="Kalinowski J."/>
            <person name="Ruckert C."/>
        </authorList>
    </citation>
    <scope>NUCLEOTIDE SEQUENCE [LARGE SCALE GENOMIC DNA]</scope>
    <source>
        <strain evidence="6 7">CGMCC 1.9161</strain>
    </source>
</reference>
<dbReference type="AlphaFoldDB" id="A0A917Q6S7"/>
<sequence>MIEAAGTRPLLPSLGALAAFEAAARHGSFTRAAEELALTQGAVSRQVAGLEAQIGVKLFERVRQRVALTPAGAAYAAEVRGALRTLTGATLNVMAFRGAGGVLNLAILPTFGTRWLIPRLPRFTEAHPNVTINFATRVRPFDFAREGHDAAIHFGGPSWPGAKLHRLMGEEIVPVASPAIVARHRLAEPADVLGVPLLQQATRPRAWEQWLTEAGLDPARATPGPRFEQFAMVAQAAMAGLGLAIVPRFLVEEELRSGALVMPFDRPSRSEEAYWLVYPEEKAALPAVSAFRDWLLAETAGSALSPPAGDPAGAPS</sequence>
<organism evidence="6 7">
    <name type="scientific">Salinarimonas ramus</name>
    <dbReference type="NCBI Taxonomy" id="690164"/>
    <lineage>
        <taxon>Bacteria</taxon>
        <taxon>Pseudomonadati</taxon>
        <taxon>Pseudomonadota</taxon>
        <taxon>Alphaproteobacteria</taxon>
        <taxon>Hyphomicrobiales</taxon>
        <taxon>Salinarimonadaceae</taxon>
        <taxon>Salinarimonas</taxon>
    </lineage>
</organism>
<dbReference type="FunFam" id="1.10.10.10:FF:000001">
    <property type="entry name" value="LysR family transcriptional regulator"/>
    <property type="match status" value="1"/>
</dbReference>
<name>A0A917Q6S7_9HYPH</name>
<keyword evidence="4" id="KW-0804">Transcription</keyword>
<dbReference type="SUPFAM" id="SSF53850">
    <property type="entry name" value="Periplasmic binding protein-like II"/>
    <property type="match status" value="1"/>
</dbReference>
<dbReference type="InterPro" id="IPR058163">
    <property type="entry name" value="LysR-type_TF_proteobact-type"/>
</dbReference>
<evidence type="ECO:0000313" key="7">
    <source>
        <dbReference type="Proteomes" id="UP000600449"/>
    </source>
</evidence>
<dbReference type="InterPro" id="IPR005119">
    <property type="entry name" value="LysR_subst-bd"/>
</dbReference>
<dbReference type="GO" id="GO:0043565">
    <property type="term" value="F:sequence-specific DNA binding"/>
    <property type="evidence" value="ECO:0007669"/>
    <property type="project" value="TreeGrafter"/>
</dbReference>